<feature type="domain" description="FDX-ACB" evidence="14">
    <location>
        <begin position="564"/>
        <end position="648"/>
    </location>
</feature>
<dbReference type="GO" id="GO:0005524">
    <property type="term" value="F:ATP binding"/>
    <property type="evidence" value="ECO:0007669"/>
    <property type="project" value="UniProtKB-KW"/>
</dbReference>
<dbReference type="GO" id="GO:0006432">
    <property type="term" value="P:phenylalanyl-tRNA aminoacylation"/>
    <property type="evidence" value="ECO:0007669"/>
    <property type="project" value="InterPro"/>
</dbReference>
<dbReference type="SMART" id="SM00873">
    <property type="entry name" value="B3_4"/>
    <property type="match status" value="1"/>
</dbReference>
<dbReference type="PANTHER" id="PTHR10947">
    <property type="entry name" value="PHENYLALANYL-TRNA SYNTHETASE BETA CHAIN AND LEUCINE-RICH REPEAT-CONTAINING PROTEIN 47"/>
    <property type="match status" value="1"/>
</dbReference>
<dbReference type="InterPro" id="IPR020825">
    <property type="entry name" value="Phe-tRNA_synthase-like_B3/B4"/>
</dbReference>
<dbReference type="GO" id="GO:0009328">
    <property type="term" value="C:phenylalanine-tRNA ligase complex"/>
    <property type="evidence" value="ECO:0007669"/>
    <property type="project" value="TreeGrafter"/>
</dbReference>
<evidence type="ECO:0000256" key="7">
    <source>
        <dbReference type="ARBA" id="ARBA00022741"/>
    </source>
</evidence>
<dbReference type="SMART" id="SM00874">
    <property type="entry name" value="B5"/>
    <property type="match status" value="1"/>
</dbReference>
<dbReference type="Pfam" id="PF03147">
    <property type="entry name" value="FDX-ACB"/>
    <property type="match status" value="1"/>
</dbReference>
<keyword evidence="10" id="KW-0648">Protein biosynthesis</keyword>
<dbReference type="GO" id="GO:0004826">
    <property type="term" value="F:phenylalanine-tRNA ligase activity"/>
    <property type="evidence" value="ECO:0007669"/>
    <property type="project" value="UniProtKB-EC"/>
</dbReference>
<keyword evidence="6" id="KW-0479">Metal-binding</keyword>
<dbReference type="Pfam" id="PF17759">
    <property type="entry name" value="tRNA_synthFbeta"/>
    <property type="match status" value="1"/>
</dbReference>
<evidence type="ECO:0000256" key="10">
    <source>
        <dbReference type="ARBA" id="ARBA00022917"/>
    </source>
</evidence>
<evidence type="ECO:0000256" key="3">
    <source>
        <dbReference type="ARBA" id="ARBA00011209"/>
    </source>
</evidence>
<dbReference type="SUPFAM" id="SSF46955">
    <property type="entry name" value="Putative DNA-binding domain"/>
    <property type="match status" value="2"/>
</dbReference>
<dbReference type="InterPro" id="IPR045864">
    <property type="entry name" value="aa-tRNA-synth_II/BPL/LPL"/>
</dbReference>
<dbReference type="Proteomes" id="UP000178419">
    <property type="component" value="Unassembled WGS sequence"/>
</dbReference>
<dbReference type="InterPro" id="IPR005147">
    <property type="entry name" value="tRNA_synthase_B5-dom"/>
</dbReference>
<dbReference type="InterPro" id="IPR041616">
    <property type="entry name" value="PheRS_beta_core"/>
</dbReference>
<accession>A0A1F7Y2G7</accession>
<evidence type="ECO:0000256" key="5">
    <source>
        <dbReference type="ARBA" id="ARBA00022598"/>
    </source>
</evidence>
<evidence type="ECO:0000256" key="11">
    <source>
        <dbReference type="ARBA" id="ARBA00023146"/>
    </source>
</evidence>
<dbReference type="NCBIfam" id="TIGR00472">
    <property type="entry name" value="pheT_bact"/>
    <property type="match status" value="1"/>
</dbReference>
<dbReference type="InterPro" id="IPR005121">
    <property type="entry name" value="Fdx_antiC-bd"/>
</dbReference>
<dbReference type="Pfam" id="PF03483">
    <property type="entry name" value="B3_4"/>
    <property type="match status" value="1"/>
</dbReference>
<protein>
    <recommendedName>
        <fullName evidence="4">phenylalanine--tRNA ligase</fullName>
        <ecNumber evidence="4">6.1.1.20</ecNumber>
    </recommendedName>
    <alternativeName>
        <fullName evidence="12">Phenylalanyl-tRNA synthetase beta subunit</fullName>
    </alternativeName>
</protein>
<dbReference type="SUPFAM" id="SSF54991">
    <property type="entry name" value="Anticodon-binding domain of PheRS"/>
    <property type="match status" value="1"/>
</dbReference>
<dbReference type="PROSITE" id="PS51447">
    <property type="entry name" value="FDX_ACB"/>
    <property type="match status" value="1"/>
</dbReference>
<dbReference type="PROSITE" id="PS51483">
    <property type="entry name" value="B5"/>
    <property type="match status" value="1"/>
</dbReference>
<dbReference type="InterPro" id="IPR005146">
    <property type="entry name" value="B3/B4_tRNA-bd"/>
</dbReference>
<evidence type="ECO:0000313" key="17">
    <source>
        <dbReference type="Proteomes" id="UP000178419"/>
    </source>
</evidence>
<evidence type="ECO:0000313" key="16">
    <source>
        <dbReference type="EMBL" id="OGM21466.1"/>
    </source>
</evidence>
<comment type="similarity">
    <text evidence="2">Belongs to the phenylalanyl-tRNA synthetase beta subunit family. Type 1 subfamily.</text>
</comment>
<keyword evidence="9" id="KW-0460">Magnesium</keyword>
<comment type="caution">
    <text evidence="16">The sequence shown here is derived from an EMBL/GenBank/DDBJ whole genome shotgun (WGS) entry which is preliminary data.</text>
</comment>
<evidence type="ECO:0000256" key="13">
    <source>
        <dbReference type="ARBA" id="ARBA00049255"/>
    </source>
</evidence>
<evidence type="ECO:0000256" key="4">
    <source>
        <dbReference type="ARBA" id="ARBA00012814"/>
    </source>
</evidence>
<keyword evidence="7" id="KW-0547">Nucleotide-binding</keyword>
<dbReference type="InterPro" id="IPR036690">
    <property type="entry name" value="Fdx_antiC-bd_sf"/>
</dbReference>
<dbReference type="Gene3D" id="3.30.70.380">
    <property type="entry name" value="Ferrodoxin-fold anticodon-binding domain"/>
    <property type="match status" value="1"/>
</dbReference>
<organism evidence="16 17">
    <name type="scientific">Candidatus Woesebacteria bacterium RIFCSPHIGHO2_01_FULL_38_9</name>
    <dbReference type="NCBI Taxonomy" id="1802492"/>
    <lineage>
        <taxon>Bacteria</taxon>
        <taxon>Candidatus Woeseibacteriota</taxon>
    </lineage>
</organism>
<dbReference type="Pfam" id="PF03484">
    <property type="entry name" value="B5"/>
    <property type="match status" value="1"/>
</dbReference>
<dbReference type="AlphaFoldDB" id="A0A1F7Y2G7"/>
<dbReference type="InterPro" id="IPR004532">
    <property type="entry name" value="Phe-tRNA-ligase_IIc_bsu_bact"/>
</dbReference>
<evidence type="ECO:0000256" key="6">
    <source>
        <dbReference type="ARBA" id="ARBA00022723"/>
    </source>
</evidence>
<comment type="subunit">
    <text evidence="3">Tetramer of two alpha and two beta subunits.</text>
</comment>
<dbReference type="Gene3D" id="3.30.930.10">
    <property type="entry name" value="Bira Bifunctional Protein, Domain 2"/>
    <property type="match status" value="1"/>
</dbReference>
<proteinExistence type="inferred from homology"/>
<evidence type="ECO:0000259" key="14">
    <source>
        <dbReference type="PROSITE" id="PS51447"/>
    </source>
</evidence>
<dbReference type="InterPro" id="IPR009061">
    <property type="entry name" value="DNA-bd_dom_put_sf"/>
</dbReference>
<dbReference type="EC" id="6.1.1.20" evidence="4"/>
<evidence type="ECO:0000256" key="2">
    <source>
        <dbReference type="ARBA" id="ARBA00008653"/>
    </source>
</evidence>
<comment type="catalytic activity">
    <reaction evidence="13">
        <text>tRNA(Phe) + L-phenylalanine + ATP = L-phenylalanyl-tRNA(Phe) + AMP + diphosphate + H(+)</text>
        <dbReference type="Rhea" id="RHEA:19413"/>
        <dbReference type="Rhea" id="RHEA-COMP:9668"/>
        <dbReference type="Rhea" id="RHEA-COMP:9699"/>
        <dbReference type="ChEBI" id="CHEBI:15378"/>
        <dbReference type="ChEBI" id="CHEBI:30616"/>
        <dbReference type="ChEBI" id="CHEBI:33019"/>
        <dbReference type="ChEBI" id="CHEBI:58095"/>
        <dbReference type="ChEBI" id="CHEBI:78442"/>
        <dbReference type="ChEBI" id="CHEBI:78531"/>
        <dbReference type="ChEBI" id="CHEBI:456215"/>
        <dbReference type="EC" id="6.1.1.20"/>
    </reaction>
</comment>
<dbReference type="GO" id="GO:0003723">
    <property type="term" value="F:RNA binding"/>
    <property type="evidence" value="ECO:0007669"/>
    <property type="project" value="InterPro"/>
</dbReference>
<name>A0A1F7Y2G7_9BACT</name>
<dbReference type="GO" id="GO:0000287">
    <property type="term" value="F:magnesium ion binding"/>
    <property type="evidence" value="ECO:0007669"/>
    <property type="project" value="InterPro"/>
</dbReference>
<evidence type="ECO:0000259" key="15">
    <source>
        <dbReference type="PROSITE" id="PS51483"/>
    </source>
</evidence>
<dbReference type="Gene3D" id="3.30.56.10">
    <property type="match status" value="2"/>
</dbReference>
<dbReference type="PANTHER" id="PTHR10947:SF0">
    <property type="entry name" value="PHENYLALANINE--TRNA LIGASE BETA SUBUNIT"/>
    <property type="match status" value="1"/>
</dbReference>
<evidence type="ECO:0000256" key="9">
    <source>
        <dbReference type="ARBA" id="ARBA00022842"/>
    </source>
</evidence>
<evidence type="ECO:0000256" key="1">
    <source>
        <dbReference type="ARBA" id="ARBA00001946"/>
    </source>
</evidence>
<evidence type="ECO:0000256" key="8">
    <source>
        <dbReference type="ARBA" id="ARBA00022840"/>
    </source>
</evidence>
<feature type="domain" description="B5" evidence="15">
    <location>
        <begin position="293"/>
        <end position="369"/>
    </location>
</feature>
<evidence type="ECO:0000256" key="12">
    <source>
        <dbReference type="ARBA" id="ARBA00033189"/>
    </source>
</evidence>
<dbReference type="SMART" id="SM00896">
    <property type="entry name" value="FDX-ACB"/>
    <property type="match status" value="1"/>
</dbReference>
<comment type="cofactor">
    <cofactor evidence="1">
        <name>Mg(2+)</name>
        <dbReference type="ChEBI" id="CHEBI:18420"/>
    </cofactor>
</comment>
<dbReference type="SUPFAM" id="SSF55681">
    <property type="entry name" value="Class II aaRS and biotin synthetases"/>
    <property type="match status" value="1"/>
</dbReference>
<dbReference type="InterPro" id="IPR045060">
    <property type="entry name" value="Phe-tRNA-ligase_IIc_bsu"/>
</dbReference>
<dbReference type="SUPFAM" id="SSF56037">
    <property type="entry name" value="PheT/TilS domain"/>
    <property type="match status" value="1"/>
</dbReference>
<keyword evidence="5 16" id="KW-0436">Ligase</keyword>
<keyword evidence="11" id="KW-0030">Aminoacyl-tRNA synthetase</keyword>
<keyword evidence="8" id="KW-0067">ATP-binding</keyword>
<dbReference type="Gene3D" id="3.50.40.10">
    <property type="entry name" value="Phenylalanyl-trna Synthetase, Chain B, domain 3"/>
    <property type="match status" value="1"/>
</dbReference>
<reference evidence="16 17" key="1">
    <citation type="journal article" date="2016" name="Nat. Commun.">
        <title>Thousands of microbial genomes shed light on interconnected biogeochemical processes in an aquifer system.</title>
        <authorList>
            <person name="Anantharaman K."/>
            <person name="Brown C.T."/>
            <person name="Hug L.A."/>
            <person name="Sharon I."/>
            <person name="Castelle C.J."/>
            <person name="Probst A.J."/>
            <person name="Thomas B.C."/>
            <person name="Singh A."/>
            <person name="Wilkins M.J."/>
            <person name="Karaoz U."/>
            <person name="Brodie E.L."/>
            <person name="Williams K.H."/>
            <person name="Hubbard S.S."/>
            <person name="Banfield J.F."/>
        </authorList>
    </citation>
    <scope>NUCLEOTIDE SEQUENCE [LARGE SCALE GENOMIC DNA]</scope>
</reference>
<gene>
    <name evidence="16" type="ORF">A2714_03335</name>
</gene>
<dbReference type="EMBL" id="MGGE01000015">
    <property type="protein sequence ID" value="OGM21466.1"/>
    <property type="molecule type" value="Genomic_DNA"/>
</dbReference>
<sequence>MDILVPDEWLREYLETDAKPKEIMRYLSLCGPTVDRIHADGSLLTYQIEVTTNRVDSASIYGIAREAAAILPRFGFSAKLKPIPRIKLKEAEKLDFHIKNNPKLCKRILAIKLTDVTIRESPDWMKKRLFAVDQRPLNNLVDITNYVMWEVGHPIHVFDYDKLSEKTIVVREADRGESLISLDQKVHKLLGGEVVFDDGTGEIIDLPGIMGTENSVVGPDTKNILLWIESIDPVKIRQTSMAHMIRTQAAILNEKAVDPELGKTAILRATGLYKKLANAKVASSLYDLNENPFKGKEISLSKDFIDERIGVALPKEDVKNYLTPLGFEISWQLNTLKVKIPSGRAADINISEDIVEEIARIYGYHNLPSELMSGKIPQEIANPTFAFEQNIKKILKGWGGVEVYNYSMVPNEWVDNNALKLANSLGTDTEYMRTNLRASLIASAKLNSGETDPYHLFEIANVYLPKKDSLPDERIQLAGVFVNHSYREAKGIIEALLDELIVEAVFIPEDEKGFLPSKKVVIKSSGKILGELGILEDGNFIYYSFDIASFLDNFKQHKTFIPISKYPPQIEDITLKLPQRTRVSDLISSIKLFDKKIVKAELVDIFKDSYTLCLWYQHPQKTLTDGEVKAIREVLIKKLKVKFGVEHKL</sequence>